<keyword evidence="5" id="KW-0540">Nuclease</keyword>
<dbReference type="Gene3D" id="1.10.287.1120">
    <property type="entry name" value="Bipartite methylase S protein"/>
    <property type="match status" value="1"/>
</dbReference>
<dbReference type="Gene3D" id="3.90.220.20">
    <property type="entry name" value="DNA methylase specificity domains"/>
    <property type="match status" value="2"/>
</dbReference>
<dbReference type="RefSeq" id="WP_338822508.1">
    <property type="nucleotide sequence ID" value="NZ_CP148067.1"/>
</dbReference>
<evidence type="ECO:0000256" key="2">
    <source>
        <dbReference type="ARBA" id="ARBA00022747"/>
    </source>
</evidence>
<keyword evidence="3" id="KW-0238">DNA-binding</keyword>
<keyword evidence="5" id="KW-0378">Hydrolase</keyword>
<dbReference type="InterPro" id="IPR000055">
    <property type="entry name" value="Restrct_endonuc_typeI_TRD"/>
</dbReference>
<protein>
    <submittedName>
        <fullName evidence="5">Restriction endonuclease subunit S</fullName>
    </submittedName>
</protein>
<comment type="similarity">
    <text evidence="1">Belongs to the type-I restriction system S methylase family.</text>
</comment>
<organism evidence="5 6">
    <name type="scientific">Mycoplasmopsis felifaucium</name>
    <dbReference type="NCBI Taxonomy" id="35768"/>
    <lineage>
        <taxon>Bacteria</taxon>
        <taxon>Bacillati</taxon>
        <taxon>Mycoplasmatota</taxon>
        <taxon>Mycoplasmoidales</taxon>
        <taxon>Metamycoplasmataceae</taxon>
        <taxon>Mycoplasmopsis</taxon>
    </lineage>
</organism>
<dbReference type="SUPFAM" id="SSF116734">
    <property type="entry name" value="DNA methylase specificity domain"/>
    <property type="match status" value="2"/>
</dbReference>
<reference evidence="5" key="1">
    <citation type="submission" date="2024-03" db="EMBL/GenBank/DDBJ databases">
        <title>Complete genome sequence of Mycoplasma felifaucium Z921 isolated from the trachea of a cheetah.</title>
        <authorList>
            <person name="Spergser J."/>
        </authorList>
    </citation>
    <scope>NUCLEOTIDE SEQUENCE [LARGE SCALE GENOMIC DNA]</scope>
    <source>
        <strain evidence="5">Z921</strain>
    </source>
</reference>
<dbReference type="InterPro" id="IPR044946">
    <property type="entry name" value="Restrct_endonuc_typeI_TRD_sf"/>
</dbReference>
<evidence type="ECO:0000259" key="4">
    <source>
        <dbReference type="Pfam" id="PF01420"/>
    </source>
</evidence>
<keyword evidence="6" id="KW-1185">Reference proteome</keyword>
<dbReference type="Proteomes" id="UP001477443">
    <property type="component" value="Chromosome"/>
</dbReference>
<gene>
    <name evidence="5" type="ORF">WG617_02880</name>
</gene>
<dbReference type="PANTHER" id="PTHR30408">
    <property type="entry name" value="TYPE-1 RESTRICTION ENZYME ECOKI SPECIFICITY PROTEIN"/>
    <property type="match status" value="1"/>
</dbReference>
<dbReference type="InterPro" id="IPR052021">
    <property type="entry name" value="Type-I_RS_S_subunit"/>
</dbReference>
<feature type="domain" description="Type I restriction modification DNA specificity" evidence="4">
    <location>
        <begin position="19"/>
        <end position="193"/>
    </location>
</feature>
<dbReference type="PANTHER" id="PTHR30408:SF12">
    <property type="entry name" value="TYPE I RESTRICTION ENZYME MJAVIII SPECIFICITY SUBUNIT"/>
    <property type="match status" value="1"/>
</dbReference>
<dbReference type="EMBL" id="CP148067">
    <property type="protein sequence ID" value="WXL28941.1"/>
    <property type="molecule type" value="Genomic_DNA"/>
</dbReference>
<name>A0ABZ2RVW8_9BACT</name>
<evidence type="ECO:0000256" key="3">
    <source>
        <dbReference type="ARBA" id="ARBA00023125"/>
    </source>
</evidence>
<accession>A0ABZ2RVW8</accession>
<keyword evidence="2" id="KW-0680">Restriction system</keyword>
<keyword evidence="5" id="KW-0255">Endonuclease</keyword>
<dbReference type="Pfam" id="PF01420">
    <property type="entry name" value="Methylase_S"/>
    <property type="match status" value="1"/>
</dbReference>
<evidence type="ECO:0000313" key="6">
    <source>
        <dbReference type="Proteomes" id="UP001477443"/>
    </source>
</evidence>
<sequence>MSNKRMVPEVRFRGFEDCWYSSTIQDIALFRRGSFPQPYGLKKWYDGPEKMPFIQVVDLCDNMSLKKQTQQYISKIGQDYSVFIPSKSVIVTLQGSVGKVAITNYDAYLDRTLLWFEKFIHQTDKFMWSYLIYNKFEIEKKLAPGGVIKTITKDVLKDFKIVLPTYQEQYKIGEFFKNIDNLITQTNNKLDKLKDVKKSLLNKMFPLEGKLVPEIRFKNFSENWKKFQFSEHFYKTGSININGLKLESYSVTNSDGFVNQKELFKIGGIAVYADKSKSRVIEPNTFAYNPARIDVGSIAYWDKNYNILISPMYECFKSSNYLNDNFLIQWFKTDKFNEIVINDREGGVRMCLNFGKFTQIETTFSDNLLEQSKIAEFLTAVDKLITLTNTKLSKLKDIKKALLQKMFV</sequence>
<evidence type="ECO:0000256" key="1">
    <source>
        <dbReference type="ARBA" id="ARBA00010923"/>
    </source>
</evidence>
<dbReference type="GO" id="GO:0004519">
    <property type="term" value="F:endonuclease activity"/>
    <property type="evidence" value="ECO:0007669"/>
    <property type="project" value="UniProtKB-KW"/>
</dbReference>
<evidence type="ECO:0000313" key="5">
    <source>
        <dbReference type="EMBL" id="WXL28941.1"/>
    </source>
</evidence>
<proteinExistence type="inferred from homology"/>